<evidence type="ECO:0000313" key="4">
    <source>
        <dbReference type="Proteomes" id="UP000053429"/>
    </source>
</evidence>
<dbReference type="Pfam" id="PF00106">
    <property type="entry name" value="adh_short"/>
    <property type="match status" value="1"/>
</dbReference>
<protein>
    <submittedName>
        <fullName evidence="3">Light-dependent protochlorophyllide reductase</fullName>
    </submittedName>
</protein>
<dbReference type="InterPro" id="IPR036291">
    <property type="entry name" value="NAD(P)-bd_dom_sf"/>
</dbReference>
<dbReference type="PANTHER" id="PTHR24320">
    <property type="entry name" value="RETINOL DEHYDROGENASE"/>
    <property type="match status" value="1"/>
</dbReference>
<dbReference type="AlphaFoldDB" id="A0A101U617"/>
<evidence type="ECO:0000256" key="1">
    <source>
        <dbReference type="ARBA" id="ARBA00006484"/>
    </source>
</evidence>
<evidence type="ECO:0000256" key="2">
    <source>
        <dbReference type="ARBA" id="ARBA00023002"/>
    </source>
</evidence>
<dbReference type="SUPFAM" id="SSF51735">
    <property type="entry name" value="NAD(P)-binding Rossmann-fold domains"/>
    <property type="match status" value="1"/>
</dbReference>
<dbReference type="STRING" id="661399.AQJ67_09385"/>
<organism evidence="3 4">
    <name type="scientific">Streptomyces caeruleatus</name>
    <dbReference type="NCBI Taxonomy" id="661399"/>
    <lineage>
        <taxon>Bacteria</taxon>
        <taxon>Bacillati</taxon>
        <taxon>Actinomycetota</taxon>
        <taxon>Actinomycetes</taxon>
        <taxon>Kitasatosporales</taxon>
        <taxon>Streptomycetaceae</taxon>
        <taxon>Streptomyces</taxon>
    </lineage>
</organism>
<dbReference type="EMBL" id="LMWY01000010">
    <property type="protein sequence ID" value="KUO04719.1"/>
    <property type="molecule type" value="Genomic_DNA"/>
</dbReference>
<accession>A0A101U617</accession>
<dbReference type="InterPro" id="IPR002347">
    <property type="entry name" value="SDR_fam"/>
</dbReference>
<gene>
    <name evidence="3" type="ORF">AQJ67_09385</name>
</gene>
<comment type="caution">
    <text evidence="3">The sequence shown here is derived from an EMBL/GenBank/DDBJ whole genome shotgun (WGS) entry which is preliminary data.</text>
</comment>
<name>A0A101U617_9ACTN</name>
<sequence length="304" mass="32624">MTTSIIVTGASAGLGEITAGELAAAGHHVILACRSPERGEATAERIRARTPDARLEVLELDLASLESVRTAAGKLLADTGRPPLHGLVCNAGIQVVNGVQQSADGYELTFATNHLGHFLLIRLLVDHIATPGRIVLVSSEVHQGPHKSMGFPAPRWQHPKALADPAQTELGDSPKAGRVRYATSKLANLYLTYELARRLDGRDITVNAFDPGLMPQTGLDRDWPKWTQRSYHAMAPVLVRILPGARSVARSGGDLAWLATSPDVAGVTGTYFSGRRQRASSPQSQDASLAAQLWEISEELVAER</sequence>
<evidence type="ECO:0000313" key="3">
    <source>
        <dbReference type="EMBL" id="KUO04719.1"/>
    </source>
</evidence>
<reference evidence="3 4" key="1">
    <citation type="submission" date="2015-10" db="EMBL/GenBank/DDBJ databases">
        <title>Draft genome sequence of Streptomyces caeruleatus NRRL B-24802, type strain for the species Streptomyces caeruleatus.</title>
        <authorList>
            <person name="Ruckert C."/>
            <person name="Winkler A."/>
            <person name="Kalinowski J."/>
            <person name="Kampfer P."/>
            <person name="Glaeser S."/>
        </authorList>
    </citation>
    <scope>NUCLEOTIDE SEQUENCE [LARGE SCALE GENOMIC DNA]</scope>
    <source>
        <strain evidence="3 4">NRRL B-24802</strain>
    </source>
</reference>
<keyword evidence="2" id="KW-0560">Oxidoreductase</keyword>
<proteinExistence type="inferred from homology"/>
<dbReference type="PRINTS" id="PR00081">
    <property type="entry name" value="GDHRDH"/>
</dbReference>
<dbReference type="Gene3D" id="3.40.50.720">
    <property type="entry name" value="NAD(P)-binding Rossmann-like Domain"/>
    <property type="match status" value="1"/>
</dbReference>
<dbReference type="OrthoDB" id="3237043at2"/>
<dbReference type="PANTHER" id="PTHR24320:SF148">
    <property type="entry name" value="NAD(P)-BINDING ROSSMANN-FOLD SUPERFAMILY PROTEIN"/>
    <property type="match status" value="1"/>
</dbReference>
<comment type="similarity">
    <text evidence="1">Belongs to the short-chain dehydrogenases/reductases (SDR) family.</text>
</comment>
<keyword evidence="4" id="KW-1185">Reference proteome</keyword>
<dbReference type="Proteomes" id="UP000053429">
    <property type="component" value="Unassembled WGS sequence"/>
</dbReference>
<dbReference type="GO" id="GO:0016491">
    <property type="term" value="F:oxidoreductase activity"/>
    <property type="evidence" value="ECO:0007669"/>
    <property type="project" value="UniProtKB-KW"/>
</dbReference>
<dbReference type="RefSeq" id="WP_062717631.1">
    <property type="nucleotide sequence ID" value="NZ_KQ948926.1"/>
</dbReference>